<feature type="compositionally biased region" description="Gly residues" evidence="7">
    <location>
        <begin position="557"/>
        <end position="577"/>
    </location>
</feature>
<keyword evidence="10" id="KW-1185">Reference proteome</keyword>
<evidence type="ECO:0000256" key="5">
    <source>
        <dbReference type="ARBA" id="ARBA00022833"/>
    </source>
</evidence>
<feature type="compositionally biased region" description="Polar residues" evidence="7">
    <location>
        <begin position="111"/>
        <end position="127"/>
    </location>
</feature>
<keyword evidence="2" id="KW-0479">Metal-binding</keyword>
<dbReference type="GO" id="GO:0071039">
    <property type="term" value="P:nuclear polyadenylation-dependent CUT catabolic process"/>
    <property type="evidence" value="ECO:0007669"/>
    <property type="project" value="TreeGrafter"/>
</dbReference>
<keyword evidence="6" id="KW-0539">Nucleus</keyword>
<feature type="compositionally biased region" description="Acidic residues" evidence="7">
    <location>
        <begin position="1"/>
        <end position="10"/>
    </location>
</feature>
<organism evidence="9 10">
    <name type="scientific">Aspergillus avenaceus</name>
    <dbReference type="NCBI Taxonomy" id="36643"/>
    <lineage>
        <taxon>Eukaryota</taxon>
        <taxon>Fungi</taxon>
        <taxon>Dikarya</taxon>
        <taxon>Ascomycota</taxon>
        <taxon>Pezizomycotina</taxon>
        <taxon>Eurotiomycetes</taxon>
        <taxon>Eurotiomycetidae</taxon>
        <taxon>Eurotiales</taxon>
        <taxon>Aspergillaceae</taxon>
        <taxon>Aspergillus</taxon>
        <taxon>Aspergillus subgen. Circumdati</taxon>
    </lineage>
</organism>
<comment type="subcellular location">
    <subcellularLocation>
        <location evidence="1">Nucleus</location>
    </subcellularLocation>
</comment>
<evidence type="ECO:0000259" key="8">
    <source>
        <dbReference type="SMART" id="SM00343"/>
    </source>
</evidence>
<evidence type="ECO:0000256" key="6">
    <source>
        <dbReference type="ARBA" id="ARBA00023242"/>
    </source>
</evidence>
<feature type="compositionally biased region" description="Acidic residues" evidence="7">
    <location>
        <begin position="160"/>
        <end position="171"/>
    </location>
</feature>
<feature type="region of interest" description="Disordered" evidence="7">
    <location>
        <begin position="1"/>
        <end position="225"/>
    </location>
</feature>
<gene>
    <name evidence="9" type="ORF">BDV25DRAFT_74156</name>
</gene>
<evidence type="ECO:0000256" key="7">
    <source>
        <dbReference type="SAM" id="MobiDB-lite"/>
    </source>
</evidence>
<feature type="compositionally biased region" description="Acidic residues" evidence="7">
    <location>
        <begin position="84"/>
        <end position="96"/>
    </location>
</feature>
<accession>A0A5N6TFV9</accession>
<evidence type="ECO:0000313" key="9">
    <source>
        <dbReference type="EMBL" id="KAE8145258.1"/>
    </source>
</evidence>
<keyword evidence="3" id="KW-0677">Repeat</keyword>
<feature type="compositionally biased region" description="Polar residues" evidence="7">
    <location>
        <begin position="414"/>
        <end position="425"/>
    </location>
</feature>
<evidence type="ECO:0000256" key="1">
    <source>
        <dbReference type="ARBA" id="ARBA00004123"/>
    </source>
</evidence>
<dbReference type="Gene3D" id="4.10.60.10">
    <property type="entry name" value="Zinc finger, CCHC-type"/>
    <property type="match status" value="1"/>
</dbReference>
<dbReference type="GO" id="GO:0071031">
    <property type="term" value="P:nuclear mRNA surveillance of mRNA 3'-end processing"/>
    <property type="evidence" value="ECO:0007669"/>
    <property type="project" value="TreeGrafter"/>
</dbReference>
<dbReference type="Proteomes" id="UP000325780">
    <property type="component" value="Unassembled WGS sequence"/>
</dbReference>
<dbReference type="SMART" id="SM00343">
    <property type="entry name" value="ZnF_C2HC"/>
    <property type="match status" value="5"/>
</dbReference>
<dbReference type="GO" id="GO:0071035">
    <property type="term" value="P:nuclear polyadenylation-dependent rRNA catabolic process"/>
    <property type="evidence" value="ECO:0007669"/>
    <property type="project" value="TreeGrafter"/>
</dbReference>
<dbReference type="GO" id="GO:0071037">
    <property type="term" value="P:nuclear polyadenylation-dependent snRNA catabolic process"/>
    <property type="evidence" value="ECO:0007669"/>
    <property type="project" value="TreeGrafter"/>
</dbReference>
<dbReference type="GO" id="GO:0008270">
    <property type="term" value="F:zinc ion binding"/>
    <property type="evidence" value="ECO:0007669"/>
    <property type="project" value="UniProtKB-KW"/>
</dbReference>
<feature type="domain" description="CCHC-type" evidence="8">
    <location>
        <begin position="338"/>
        <end position="354"/>
    </location>
</feature>
<evidence type="ECO:0000313" key="10">
    <source>
        <dbReference type="Proteomes" id="UP000325780"/>
    </source>
</evidence>
<sequence>MPDSPGEDYDDSRTASVGAQRIRGASTNGSRHSSIDHLSHPKKKQRRNGKLGRTEARDFVPQGATFSANSLEVDPDTTSSSGSDSDDDSSSSDDGSDTSHAAPQSAPAPNWNKSSQGAIRTSLNNGGQKEDTGKQTSRFDAVNGKYWRSRSESVSSNDDKDGDAEEGEVREDDSVQSSKMHLSGDSEDSSLDSEADDSILLNIGSRDQTQNSMNGGPSQGHDDYDPESVHVAQALAGQTIDGAADGSLASKEEAFRRFSQKYPTNPSTLADLNQEDMETQAKYIFYDRDINDINLQLPIACTECLREGHLGEVCPYKECVHCGSWNQHQSSFCPAWRRCQRCRERGHDAQTCSSTLKSSASEIPCDLCGSSAHLELECDLMWKSHQQEPSGPVLVSISCSHCTSNRHLVGDCPSLSQPPTSSSWTLRGIDPNLVTNTNSVVSGRRGGSSSRGRGGMKIRGRADAHSSPDDSDDMMFRPERRQPVGRGANRGSIRIGSGIGKNKNLGPAGSRGSDMDSRQNYRDRQDYHPGNSRQRSMSPNPRRGRGKDSWQPPARGARGGGRGRGGRGNGNKRGGNGDAYRPLPSAAKKAWDRYRL</sequence>
<dbReference type="GO" id="GO:0071038">
    <property type="term" value="P:TRAMP-dependent tRNA surveillance pathway"/>
    <property type="evidence" value="ECO:0007669"/>
    <property type="project" value="TreeGrafter"/>
</dbReference>
<feature type="compositionally biased region" description="Acidic residues" evidence="7">
    <location>
        <begin position="185"/>
        <end position="197"/>
    </location>
</feature>
<feature type="domain" description="CCHC-type" evidence="8">
    <location>
        <begin position="300"/>
        <end position="316"/>
    </location>
</feature>
<reference evidence="9 10" key="1">
    <citation type="submission" date="2019-04" db="EMBL/GenBank/DDBJ databases">
        <title>Friends and foes A comparative genomics study of 23 Aspergillus species from section Flavi.</title>
        <authorList>
            <consortium name="DOE Joint Genome Institute"/>
            <person name="Kjaerbolling I."/>
            <person name="Vesth T."/>
            <person name="Frisvad J.C."/>
            <person name="Nybo J.L."/>
            <person name="Theobald S."/>
            <person name="Kildgaard S."/>
            <person name="Isbrandt T."/>
            <person name="Kuo A."/>
            <person name="Sato A."/>
            <person name="Lyhne E.K."/>
            <person name="Kogle M.E."/>
            <person name="Wiebenga A."/>
            <person name="Kun R.S."/>
            <person name="Lubbers R.J."/>
            <person name="Makela M.R."/>
            <person name="Barry K."/>
            <person name="Chovatia M."/>
            <person name="Clum A."/>
            <person name="Daum C."/>
            <person name="Haridas S."/>
            <person name="He G."/>
            <person name="LaButti K."/>
            <person name="Lipzen A."/>
            <person name="Mondo S."/>
            <person name="Riley R."/>
            <person name="Salamov A."/>
            <person name="Simmons B.A."/>
            <person name="Magnuson J.K."/>
            <person name="Henrissat B."/>
            <person name="Mortensen U.H."/>
            <person name="Larsen T.O."/>
            <person name="Devries R.P."/>
            <person name="Grigoriev I.V."/>
            <person name="Machida M."/>
            <person name="Baker S.E."/>
            <person name="Andersen M.R."/>
        </authorList>
    </citation>
    <scope>NUCLEOTIDE SEQUENCE [LARGE SCALE GENOMIC DNA]</scope>
    <source>
        <strain evidence="9 10">IBT 18842</strain>
    </source>
</reference>
<dbReference type="GO" id="GO:0003723">
    <property type="term" value="F:RNA binding"/>
    <property type="evidence" value="ECO:0007669"/>
    <property type="project" value="TreeGrafter"/>
</dbReference>
<dbReference type="PANTHER" id="PTHR46543">
    <property type="entry name" value="ZINC FINGER CCHC DOMAIN-CONTAINING PROTEIN 7"/>
    <property type="match status" value="1"/>
</dbReference>
<feature type="domain" description="CCHC-type" evidence="8">
    <location>
        <begin position="364"/>
        <end position="380"/>
    </location>
</feature>
<feature type="compositionally biased region" description="Basic and acidic residues" evidence="7">
    <location>
        <begin position="513"/>
        <end position="527"/>
    </location>
</feature>
<dbReference type="InterPro" id="IPR001878">
    <property type="entry name" value="Znf_CCHC"/>
</dbReference>
<feature type="compositionally biased region" description="Low complexity" evidence="7">
    <location>
        <begin position="485"/>
        <end position="504"/>
    </location>
</feature>
<name>A0A5N6TFV9_ASPAV</name>
<dbReference type="AlphaFoldDB" id="A0A5N6TFV9"/>
<evidence type="ECO:0000256" key="2">
    <source>
        <dbReference type="ARBA" id="ARBA00022723"/>
    </source>
</evidence>
<dbReference type="InterPro" id="IPR051644">
    <property type="entry name" value="TRAMP_AT-DNA-binding"/>
</dbReference>
<feature type="region of interest" description="Disordered" evidence="7">
    <location>
        <begin position="413"/>
        <end position="596"/>
    </location>
</feature>
<dbReference type="OrthoDB" id="7608935at2759"/>
<feature type="compositionally biased region" description="Basic and acidic residues" evidence="7">
    <location>
        <begin position="460"/>
        <end position="482"/>
    </location>
</feature>
<proteinExistence type="predicted"/>
<dbReference type="GO" id="GO:0071036">
    <property type="term" value="P:nuclear polyadenylation-dependent snoRNA catabolic process"/>
    <property type="evidence" value="ECO:0007669"/>
    <property type="project" value="TreeGrafter"/>
</dbReference>
<feature type="domain" description="CCHC-type" evidence="8">
    <location>
        <begin position="398"/>
        <end position="414"/>
    </location>
</feature>
<feature type="compositionally biased region" description="Polar residues" evidence="7">
    <location>
        <begin position="205"/>
        <end position="216"/>
    </location>
</feature>
<feature type="compositionally biased region" description="Basic residues" evidence="7">
    <location>
        <begin position="40"/>
        <end position="50"/>
    </location>
</feature>
<feature type="domain" description="CCHC-type" evidence="8">
    <location>
        <begin position="318"/>
        <end position="335"/>
    </location>
</feature>
<protein>
    <recommendedName>
        <fullName evidence="8">CCHC-type domain-containing protein</fullName>
    </recommendedName>
</protein>
<evidence type="ECO:0000256" key="4">
    <source>
        <dbReference type="ARBA" id="ARBA00022771"/>
    </source>
</evidence>
<dbReference type="EMBL" id="ML742366">
    <property type="protein sequence ID" value="KAE8145258.1"/>
    <property type="molecule type" value="Genomic_DNA"/>
</dbReference>
<evidence type="ECO:0000256" key="3">
    <source>
        <dbReference type="ARBA" id="ARBA00022737"/>
    </source>
</evidence>
<keyword evidence="4" id="KW-0863">Zinc-finger</keyword>
<keyword evidence="5" id="KW-0862">Zinc</keyword>
<dbReference type="GO" id="GO:0031499">
    <property type="term" value="C:TRAMP complex"/>
    <property type="evidence" value="ECO:0007669"/>
    <property type="project" value="TreeGrafter"/>
</dbReference>
<dbReference type="PANTHER" id="PTHR46543:SF1">
    <property type="entry name" value="ZINC FINGER CCHC DOMAIN-CONTAINING PROTEIN 7"/>
    <property type="match status" value="1"/>
</dbReference>